<dbReference type="EMBL" id="AP028214">
    <property type="protein sequence ID" value="BEI90025.1"/>
    <property type="molecule type" value="Genomic_DNA"/>
</dbReference>
<protein>
    <recommendedName>
        <fullName evidence="3">F-box domain-containing protein</fullName>
    </recommendedName>
</protein>
<dbReference type="GeneID" id="85493896"/>
<dbReference type="AlphaFoldDB" id="A0AA48I905"/>
<organism evidence="1 2">
    <name type="scientific">Cutaneotrichosporon cavernicola</name>
    <dbReference type="NCBI Taxonomy" id="279322"/>
    <lineage>
        <taxon>Eukaryota</taxon>
        <taxon>Fungi</taxon>
        <taxon>Dikarya</taxon>
        <taxon>Basidiomycota</taxon>
        <taxon>Agaricomycotina</taxon>
        <taxon>Tremellomycetes</taxon>
        <taxon>Trichosporonales</taxon>
        <taxon>Trichosporonaceae</taxon>
        <taxon>Cutaneotrichosporon</taxon>
    </lineage>
</organism>
<proteinExistence type="predicted"/>
<dbReference type="KEGG" id="ccac:CcaHIS019_0300950"/>
<evidence type="ECO:0008006" key="3">
    <source>
        <dbReference type="Google" id="ProtNLM"/>
    </source>
</evidence>
<evidence type="ECO:0000313" key="2">
    <source>
        <dbReference type="Proteomes" id="UP001233271"/>
    </source>
</evidence>
<reference evidence="1" key="1">
    <citation type="journal article" date="2023" name="BMC Genomics">
        <title>Chromosome-level genome assemblies of Cutaneotrichosporon spp. (Trichosporonales, Basidiomycota) reveal imbalanced evolution between nucleotide sequences and chromosome synteny.</title>
        <authorList>
            <person name="Kobayashi Y."/>
            <person name="Kayamori A."/>
            <person name="Aoki K."/>
            <person name="Shiwa Y."/>
            <person name="Matsutani M."/>
            <person name="Fujita N."/>
            <person name="Sugita T."/>
            <person name="Iwasaki W."/>
            <person name="Tanaka N."/>
            <person name="Takashima M."/>
        </authorList>
    </citation>
    <scope>NUCLEOTIDE SEQUENCE</scope>
    <source>
        <strain evidence="1">HIS019</strain>
    </source>
</reference>
<dbReference type="RefSeq" id="XP_060455291.1">
    <property type="nucleotide sequence ID" value="XM_060598504.1"/>
</dbReference>
<sequence length="365" mass="42068">MQREFRVRRPKRSPQLSFEPTWRVATDYQSSCALSIDASAFPHLIDMIFDAAPYESLLALRTTCRTWRDRADAMTVRHVVVVENECVDEVVSYPGWKLQRRTLPYTITTGEGYRIPRTEWYYTPLAACVRRIDLWGGPQVSSGPEWLHKVKHVRVLYDMTPYRTDWQTPTADVHIVGETFGPNHRGLDHTDDEIAASVIHVPDLADATLKRWSWSRSGPKWDAVDGGIPRALTVVLRDLPSQPNYRHFKYMGVLVRTLARMLADQVDHPSSTQPPVAITIVNLNAWRTHPPDSPPSNPGHHWFTYVMWAAGASRRAQYQKSEQWLHTFEERVEAIRYLSLQAFQDEVSKEVFEAVIDQHEDDIPE</sequence>
<evidence type="ECO:0000313" key="1">
    <source>
        <dbReference type="EMBL" id="BEI90025.1"/>
    </source>
</evidence>
<name>A0AA48I905_9TREE</name>
<gene>
    <name evidence="1" type="ORF">CcaverHIS019_0300950</name>
</gene>
<accession>A0AA48I905</accession>
<dbReference type="Proteomes" id="UP001233271">
    <property type="component" value="Chromosome 3"/>
</dbReference>
<keyword evidence="2" id="KW-1185">Reference proteome</keyword>